<keyword evidence="1" id="KW-0805">Transcription regulation</keyword>
<evidence type="ECO:0000256" key="1">
    <source>
        <dbReference type="ARBA" id="ARBA00023015"/>
    </source>
</evidence>
<organism evidence="5 6">
    <name type="scientific">Paenibacillus brasilensis</name>
    <dbReference type="NCBI Taxonomy" id="128574"/>
    <lineage>
        <taxon>Bacteria</taxon>
        <taxon>Bacillati</taxon>
        <taxon>Bacillota</taxon>
        <taxon>Bacilli</taxon>
        <taxon>Bacillales</taxon>
        <taxon>Paenibacillaceae</taxon>
        <taxon>Paenibacillus</taxon>
    </lineage>
</organism>
<evidence type="ECO:0000256" key="3">
    <source>
        <dbReference type="ARBA" id="ARBA00023163"/>
    </source>
</evidence>
<dbReference type="Pfam" id="PF20240">
    <property type="entry name" value="DUF6597"/>
    <property type="match status" value="1"/>
</dbReference>
<protein>
    <submittedName>
        <fullName evidence="5">AraC-like DNA-binding protein</fullName>
    </submittedName>
</protein>
<comment type="caution">
    <text evidence="5">The sequence shown here is derived from an EMBL/GenBank/DDBJ whole genome shotgun (WGS) entry which is preliminary data.</text>
</comment>
<proteinExistence type="predicted"/>
<dbReference type="PANTHER" id="PTHR46796">
    <property type="entry name" value="HTH-TYPE TRANSCRIPTIONAL ACTIVATOR RHAS-RELATED"/>
    <property type="match status" value="1"/>
</dbReference>
<evidence type="ECO:0000313" key="5">
    <source>
        <dbReference type="EMBL" id="MDQ0492361.1"/>
    </source>
</evidence>
<dbReference type="SMART" id="SM00342">
    <property type="entry name" value="HTH_ARAC"/>
    <property type="match status" value="1"/>
</dbReference>
<evidence type="ECO:0000256" key="2">
    <source>
        <dbReference type="ARBA" id="ARBA00023125"/>
    </source>
</evidence>
<dbReference type="Pfam" id="PF12833">
    <property type="entry name" value="HTH_18"/>
    <property type="match status" value="1"/>
</dbReference>
<keyword evidence="3" id="KW-0804">Transcription</keyword>
<evidence type="ECO:0000313" key="6">
    <source>
        <dbReference type="Proteomes" id="UP001242811"/>
    </source>
</evidence>
<feature type="domain" description="HTH araC/xylS-type" evidence="4">
    <location>
        <begin position="128"/>
        <end position="229"/>
    </location>
</feature>
<keyword evidence="6" id="KW-1185">Reference proteome</keyword>
<sequence>MNYQPVTEGQWHRVIPDGCFDIVVDLRSPSSRKAARVKGLATRTEVLHFAQARSIFGIRMYSEAARTLLKFPLSAFREHPVYLEDVWGLEGLNWVEQILTAKTTTEIMERVEHKLNQLLTDSDRPAPSLVYQSMQYMYSCKGNLSVADLADQVHFSERHLRRAFHRELGLSPKEMLGIVRFQSILREFASGDYSSLTDLALKYGYYDQSHFANTFARYYGLPFKRLTKRG</sequence>
<evidence type="ECO:0000259" key="4">
    <source>
        <dbReference type="PROSITE" id="PS01124"/>
    </source>
</evidence>
<reference evidence="5 6" key="1">
    <citation type="submission" date="2023-07" db="EMBL/GenBank/DDBJ databases">
        <title>Genomic Encyclopedia of Type Strains, Phase IV (KMG-IV): sequencing the most valuable type-strain genomes for metagenomic binning, comparative biology and taxonomic classification.</title>
        <authorList>
            <person name="Goeker M."/>
        </authorList>
    </citation>
    <scope>NUCLEOTIDE SEQUENCE [LARGE SCALE GENOMIC DNA]</scope>
    <source>
        <strain evidence="5 6">DSM 14914</strain>
    </source>
</reference>
<name>A0ABU0KSE5_9BACL</name>
<dbReference type="SUPFAM" id="SSF46689">
    <property type="entry name" value="Homeodomain-like"/>
    <property type="match status" value="1"/>
</dbReference>
<dbReference type="Proteomes" id="UP001242811">
    <property type="component" value="Unassembled WGS sequence"/>
</dbReference>
<dbReference type="Gene3D" id="1.10.10.60">
    <property type="entry name" value="Homeodomain-like"/>
    <property type="match status" value="1"/>
</dbReference>
<gene>
    <name evidence="5" type="ORF">QOZ95_000508</name>
</gene>
<dbReference type="InterPro" id="IPR009057">
    <property type="entry name" value="Homeodomain-like_sf"/>
</dbReference>
<dbReference type="InterPro" id="IPR050204">
    <property type="entry name" value="AraC_XylS_family_regulators"/>
</dbReference>
<accession>A0ABU0KSE5</accession>
<dbReference type="PROSITE" id="PS01124">
    <property type="entry name" value="HTH_ARAC_FAMILY_2"/>
    <property type="match status" value="1"/>
</dbReference>
<dbReference type="EMBL" id="JAUSWA010000002">
    <property type="protein sequence ID" value="MDQ0492361.1"/>
    <property type="molecule type" value="Genomic_DNA"/>
</dbReference>
<dbReference type="InterPro" id="IPR018060">
    <property type="entry name" value="HTH_AraC"/>
</dbReference>
<keyword evidence="2" id="KW-0238">DNA-binding</keyword>
<dbReference type="InterPro" id="IPR046532">
    <property type="entry name" value="DUF6597"/>
</dbReference>